<name>A0A316UWP4_9BASI</name>
<gene>
    <name evidence="2" type="ORF">BDZ90DRAFT_258316</name>
</gene>
<reference evidence="2 3" key="1">
    <citation type="journal article" date="2018" name="Mol. Biol. Evol.">
        <title>Broad Genomic Sampling Reveals a Smut Pathogenic Ancestry of the Fungal Clade Ustilaginomycotina.</title>
        <authorList>
            <person name="Kijpornyongpan T."/>
            <person name="Mondo S.J."/>
            <person name="Barry K."/>
            <person name="Sandor L."/>
            <person name="Lee J."/>
            <person name="Lipzen A."/>
            <person name="Pangilinan J."/>
            <person name="LaButti K."/>
            <person name="Hainaut M."/>
            <person name="Henrissat B."/>
            <person name="Grigoriev I.V."/>
            <person name="Spatafora J.W."/>
            <person name="Aime M.C."/>
        </authorList>
    </citation>
    <scope>NUCLEOTIDE SEQUENCE [LARGE SCALE GENOMIC DNA]</scope>
    <source>
        <strain evidence="2 3">MCA 5214</strain>
    </source>
</reference>
<evidence type="ECO:0000313" key="3">
    <source>
        <dbReference type="Proteomes" id="UP000245884"/>
    </source>
</evidence>
<dbReference type="GeneID" id="37029877"/>
<dbReference type="RefSeq" id="XP_025364006.1">
    <property type="nucleotide sequence ID" value="XM_025508054.1"/>
</dbReference>
<feature type="region of interest" description="Disordered" evidence="1">
    <location>
        <begin position="1"/>
        <end position="125"/>
    </location>
</feature>
<sequence length="177" mass="18859">MDSTAARPGGDAHAPSATTSGPALHSSSDAYSPGGPADRQLAEQTQVAASEQQAGPQMQVQTQPQYYPSYEAAPPPRTSFQSTTTTAPSVQPPMSTYSRHDESPPPPELGAEEAHDDSQTQRRQASNTLHIEAEQEDHEAGWGLPQPVQQPVVRTLCLPCAWCLGICNKGSTYGCLF</sequence>
<keyword evidence="3" id="KW-1185">Reference proteome</keyword>
<organism evidence="2 3">
    <name type="scientific">Jaminaea rosea</name>
    <dbReference type="NCBI Taxonomy" id="1569628"/>
    <lineage>
        <taxon>Eukaryota</taxon>
        <taxon>Fungi</taxon>
        <taxon>Dikarya</taxon>
        <taxon>Basidiomycota</taxon>
        <taxon>Ustilaginomycotina</taxon>
        <taxon>Exobasidiomycetes</taxon>
        <taxon>Microstromatales</taxon>
        <taxon>Microstromatales incertae sedis</taxon>
        <taxon>Jaminaea</taxon>
    </lineage>
</organism>
<feature type="compositionally biased region" description="Polar residues" evidence="1">
    <location>
        <begin position="78"/>
        <end position="97"/>
    </location>
</feature>
<accession>A0A316UWP4</accession>
<protein>
    <submittedName>
        <fullName evidence="2">Uncharacterized protein</fullName>
    </submittedName>
</protein>
<evidence type="ECO:0000313" key="2">
    <source>
        <dbReference type="EMBL" id="PWN29394.1"/>
    </source>
</evidence>
<dbReference type="Proteomes" id="UP000245884">
    <property type="component" value="Unassembled WGS sequence"/>
</dbReference>
<dbReference type="AlphaFoldDB" id="A0A316UWP4"/>
<dbReference type="EMBL" id="KZ819663">
    <property type="protein sequence ID" value="PWN29394.1"/>
    <property type="molecule type" value="Genomic_DNA"/>
</dbReference>
<proteinExistence type="predicted"/>
<feature type="compositionally biased region" description="Polar residues" evidence="1">
    <location>
        <begin position="42"/>
        <end position="66"/>
    </location>
</feature>
<evidence type="ECO:0000256" key="1">
    <source>
        <dbReference type="SAM" id="MobiDB-lite"/>
    </source>
</evidence>
<feature type="compositionally biased region" description="Polar residues" evidence="1">
    <location>
        <begin position="16"/>
        <end position="30"/>
    </location>
</feature>